<dbReference type="Pfam" id="PF00595">
    <property type="entry name" value="PDZ"/>
    <property type="match status" value="1"/>
</dbReference>
<keyword evidence="2" id="KW-1185">Reference proteome</keyword>
<dbReference type="PANTHER" id="PTHR19964:SF84">
    <property type="entry name" value="LIGAND OF NUMB PROTEIN X 2-LIKE ISOFORM X1"/>
    <property type="match status" value="1"/>
</dbReference>
<dbReference type="eggNOG" id="KOG3528">
    <property type="taxonomic scope" value="Eukaryota"/>
</dbReference>
<dbReference type="InterPro" id="IPR036034">
    <property type="entry name" value="PDZ_sf"/>
</dbReference>
<dbReference type="Gene3D" id="2.30.42.10">
    <property type="match status" value="1"/>
</dbReference>
<dbReference type="HOGENOM" id="CLU_2213170_0_0_1"/>
<dbReference type="AlphaFoldDB" id="T1HCG5"/>
<dbReference type="SUPFAM" id="SSF50156">
    <property type="entry name" value="PDZ domain-like"/>
    <property type="match status" value="1"/>
</dbReference>
<dbReference type="EMBL" id="ACPB03001625">
    <property type="status" value="NOT_ANNOTATED_CDS"/>
    <property type="molecule type" value="Genomic_DNA"/>
</dbReference>
<accession>T1HCG5</accession>
<sequence>MAAPATLSPSPSGKVKVEVDGQPELSAGQQCLLEVNKDKLALGISLVGGADTPLGTIVVHEVHAGGAIAKDGRLRTGDHILEVNGESFKAITYDRAIATLRQTPSKV</sequence>
<dbReference type="InParanoid" id="T1HCG5"/>
<proteinExistence type="predicted"/>
<dbReference type="CDD" id="cd06673">
    <property type="entry name" value="PDZ10_MUPP1-PDZ8_PATJ-like"/>
    <property type="match status" value="1"/>
</dbReference>
<evidence type="ECO:0000313" key="2">
    <source>
        <dbReference type="Proteomes" id="UP000015103"/>
    </source>
</evidence>
<dbReference type="EnsemblMetazoa" id="RPRC001729-RA">
    <property type="protein sequence ID" value="RPRC001729-PA"/>
    <property type="gene ID" value="RPRC001729"/>
</dbReference>
<organism evidence="1 2">
    <name type="scientific">Rhodnius prolixus</name>
    <name type="common">Triatomid bug</name>
    <dbReference type="NCBI Taxonomy" id="13249"/>
    <lineage>
        <taxon>Eukaryota</taxon>
        <taxon>Metazoa</taxon>
        <taxon>Ecdysozoa</taxon>
        <taxon>Arthropoda</taxon>
        <taxon>Hexapoda</taxon>
        <taxon>Insecta</taxon>
        <taxon>Pterygota</taxon>
        <taxon>Neoptera</taxon>
        <taxon>Paraneoptera</taxon>
        <taxon>Hemiptera</taxon>
        <taxon>Heteroptera</taxon>
        <taxon>Panheteroptera</taxon>
        <taxon>Cimicomorpha</taxon>
        <taxon>Reduviidae</taxon>
        <taxon>Triatominae</taxon>
        <taxon>Rhodnius</taxon>
    </lineage>
</organism>
<dbReference type="STRING" id="13249.T1HCG5"/>
<name>T1HCG5_RHOPR</name>
<dbReference type="PANTHER" id="PTHR19964">
    <property type="entry name" value="MULTIPLE PDZ DOMAIN PROTEIN"/>
    <property type="match status" value="1"/>
</dbReference>
<dbReference type="Proteomes" id="UP000015103">
    <property type="component" value="Unassembled WGS sequence"/>
</dbReference>
<evidence type="ECO:0000313" key="1">
    <source>
        <dbReference type="EnsemblMetazoa" id="RPRC001729-PA"/>
    </source>
</evidence>
<dbReference type="PROSITE" id="PS50106">
    <property type="entry name" value="PDZ"/>
    <property type="match status" value="1"/>
</dbReference>
<dbReference type="VEuPathDB" id="VectorBase:RPRC001729"/>
<protein>
    <submittedName>
        <fullName evidence="1">PDZ domain-containing protein</fullName>
    </submittedName>
</protein>
<dbReference type="InterPro" id="IPR051342">
    <property type="entry name" value="PDZ_scaffold"/>
</dbReference>
<reference evidence="1" key="1">
    <citation type="submission" date="2015-05" db="UniProtKB">
        <authorList>
            <consortium name="EnsemblMetazoa"/>
        </authorList>
    </citation>
    <scope>IDENTIFICATION</scope>
</reference>
<dbReference type="SMART" id="SM00228">
    <property type="entry name" value="PDZ"/>
    <property type="match status" value="1"/>
</dbReference>
<dbReference type="InterPro" id="IPR001478">
    <property type="entry name" value="PDZ"/>
</dbReference>